<dbReference type="AlphaFoldDB" id="A0AA39R6J9"/>
<feature type="transmembrane region" description="Helical" evidence="3">
    <location>
        <begin position="260"/>
        <end position="282"/>
    </location>
</feature>
<dbReference type="InterPro" id="IPR057326">
    <property type="entry name" value="KR_dom"/>
</dbReference>
<dbReference type="InterPro" id="IPR002225">
    <property type="entry name" value="3Beta_OHSteriod_DH/Estase"/>
</dbReference>
<keyword evidence="2" id="KW-0560">Oxidoreductase</keyword>
<keyword evidence="3" id="KW-0812">Transmembrane</keyword>
<evidence type="ECO:0000313" key="6">
    <source>
        <dbReference type="Proteomes" id="UP001166286"/>
    </source>
</evidence>
<name>A0AA39R6J9_9LECA</name>
<keyword evidence="3" id="KW-1133">Transmembrane helix</keyword>
<keyword evidence="6" id="KW-1185">Reference proteome</keyword>
<evidence type="ECO:0000256" key="3">
    <source>
        <dbReference type="SAM" id="Phobius"/>
    </source>
</evidence>
<comment type="similarity">
    <text evidence="1">Belongs to the 3-beta-HSD family.</text>
</comment>
<feature type="domain" description="Ketoreductase" evidence="4">
    <location>
        <begin position="7"/>
        <end position="143"/>
    </location>
</feature>
<dbReference type="PANTHER" id="PTHR43245">
    <property type="entry name" value="BIFUNCTIONAL POLYMYXIN RESISTANCE PROTEIN ARNA"/>
    <property type="match status" value="1"/>
</dbReference>
<dbReference type="EMBL" id="JAFEKC020000005">
    <property type="protein sequence ID" value="KAK0514253.1"/>
    <property type="molecule type" value="Genomic_DNA"/>
</dbReference>
<evidence type="ECO:0000256" key="2">
    <source>
        <dbReference type="ARBA" id="ARBA00023002"/>
    </source>
</evidence>
<dbReference type="Gene3D" id="3.40.50.720">
    <property type="entry name" value="NAD(P)-binding Rossmann-like Domain"/>
    <property type="match status" value="1"/>
</dbReference>
<sequence>MSTQQLGSVLVVGGCGFVGYSIVSKLVNEPNCSVSVISRNPRHPRVVGVSYNACDITDIQGLRTLIQQIQPQIILRMASPHFYQDKVDEKLLHQVNVVGTRNLLDTAILTESVKAFVYTSSNSVHAGSEFCFIMEDAPLPNEFSKADKYATTKALADAMVLQANCREVRTLCILALLREKKTHFQLGDNTNLYDSIYVDNAASAHLMAAKALLRDKASRPKVHGEAFFITDGNPMPFWDFQREIWVAAGDKTPLTKVIIVPAWIGMLMATVVEYVFWIFTFGQELPPKTMRRNVLRYAFTNRTFCINKARERLGYRPLVDTDVGIQRGVKWALENRGTHDATEIDTGL</sequence>
<evidence type="ECO:0000256" key="1">
    <source>
        <dbReference type="ARBA" id="ARBA00009219"/>
    </source>
</evidence>
<reference evidence="5" key="1">
    <citation type="submission" date="2023-03" db="EMBL/GenBank/DDBJ databases">
        <title>Complete genome of Cladonia borealis.</title>
        <authorList>
            <person name="Park H."/>
        </authorList>
    </citation>
    <scope>NUCLEOTIDE SEQUENCE</scope>
    <source>
        <strain evidence="5">ANT050790</strain>
    </source>
</reference>
<comment type="caution">
    <text evidence="5">The sequence shown here is derived from an EMBL/GenBank/DDBJ whole genome shotgun (WGS) entry which is preliminary data.</text>
</comment>
<dbReference type="GO" id="GO:0016616">
    <property type="term" value="F:oxidoreductase activity, acting on the CH-OH group of donors, NAD or NADP as acceptor"/>
    <property type="evidence" value="ECO:0007669"/>
    <property type="project" value="InterPro"/>
</dbReference>
<dbReference type="GO" id="GO:0006694">
    <property type="term" value="P:steroid biosynthetic process"/>
    <property type="evidence" value="ECO:0007669"/>
    <property type="project" value="InterPro"/>
</dbReference>
<protein>
    <recommendedName>
        <fullName evidence="4">Ketoreductase domain-containing protein</fullName>
    </recommendedName>
</protein>
<keyword evidence="3" id="KW-0472">Membrane</keyword>
<dbReference type="Pfam" id="PF01073">
    <property type="entry name" value="3Beta_HSD"/>
    <property type="match status" value="2"/>
</dbReference>
<accession>A0AA39R6J9</accession>
<evidence type="ECO:0000259" key="4">
    <source>
        <dbReference type="SMART" id="SM00822"/>
    </source>
</evidence>
<gene>
    <name evidence="5" type="ORF">JMJ35_002870</name>
</gene>
<dbReference type="PANTHER" id="PTHR43245:SF51">
    <property type="entry name" value="SHORT CHAIN DEHYDROGENASE_REDUCTASE FAMILY 42E, MEMBER 2"/>
    <property type="match status" value="1"/>
</dbReference>
<proteinExistence type="inferred from homology"/>
<dbReference type="SMART" id="SM00822">
    <property type="entry name" value="PKS_KR"/>
    <property type="match status" value="1"/>
</dbReference>
<dbReference type="InterPro" id="IPR050177">
    <property type="entry name" value="Lipid_A_modif_metabolic_enz"/>
</dbReference>
<dbReference type="SUPFAM" id="SSF51735">
    <property type="entry name" value="NAD(P)-binding Rossmann-fold domains"/>
    <property type="match status" value="1"/>
</dbReference>
<dbReference type="Proteomes" id="UP001166286">
    <property type="component" value="Unassembled WGS sequence"/>
</dbReference>
<organism evidence="5 6">
    <name type="scientific">Cladonia borealis</name>
    <dbReference type="NCBI Taxonomy" id="184061"/>
    <lineage>
        <taxon>Eukaryota</taxon>
        <taxon>Fungi</taxon>
        <taxon>Dikarya</taxon>
        <taxon>Ascomycota</taxon>
        <taxon>Pezizomycotina</taxon>
        <taxon>Lecanoromycetes</taxon>
        <taxon>OSLEUM clade</taxon>
        <taxon>Lecanoromycetidae</taxon>
        <taxon>Lecanorales</taxon>
        <taxon>Lecanorineae</taxon>
        <taxon>Cladoniaceae</taxon>
        <taxon>Cladonia</taxon>
    </lineage>
</organism>
<evidence type="ECO:0000313" key="5">
    <source>
        <dbReference type="EMBL" id="KAK0514253.1"/>
    </source>
</evidence>
<dbReference type="InterPro" id="IPR036291">
    <property type="entry name" value="NAD(P)-bd_dom_sf"/>
</dbReference>